<keyword evidence="1" id="KW-1133">Transmembrane helix</keyword>
<dbReference type="RefSeq" id="XP_067546279.1">
    <property type="nucleotide sequence ID" value="XM_067693904.1"/>
</dbReference>
<dbReference type="EMBL" id="JAEOAQ010000007">
    <property type="protein sequence ID" value="KAG5417163.1"/>
    <property type="molecule type" value="Genomic_DNA"/>
</dbReference>
<feature type="transmembrane region" description="Helical" evidence="1">
    <location>
        <begin position="16"/>
        <end position="33"/>
    </location>
</feature>
<feature type="transmembrane region" description="Helical" evidence="1">
    <location>
        <begin position="40"/>
        <end position="57"/>
    </location>
</feature>
<name>A0A8H7Z8C3_9ASCO</name>
<organism evidence="2 3">
    <name type="scientific">Candida metapsilosis</name>
    <dbReference type="NCBI Taxonomy" id="273372"/>
    <lineage>
        <taxon>Eukaryota</taxon>
        <taxon>Fungi</taxon>
        <taxon>Dikarya</taxon>
        <taxon>Ascomycota</taxon>
        <taxon>Saccharomycotina</taxon>
        <taxon>Pichiomycetes</taxon>
        <taxon>Debaryomycetaceae</taxon>
        <taxon>Candida/Lodderomyces clade</taxon>
        <taxon>Candida</taxon>
    </lineage>
</organism>
<keyword evidence="3" id="KW-1185">Reference proteome</keyword>
<keyword evidence="1" id="KW-0472">Membrane</keyword>
<proteinExistence type="predicted"/>
<feature type="transmembrane region" description="Helical" evidence="1">
    <location>
        <begin position="69"/>
        <end position="88"/>
    </location>
</feature>
<evidence type="ECO:0000313" key="2">
    <source>
        <dbReference type="EMBL" id="KAG5417163.1"/>
    </source>
</evidence>
<accession>A0A8H7Z8C3</accession>
<dbReference type="Proteomes" id="UP000669133">
    <property type="component" value="Unassembled WGS sequence"/>
</dbReference>
<sequence>MTITIDFQEAISTLSAQPYIYISSIVSLCFLLYHIKCRNLYLILLLLWGSFITTITQLKLVSSQNFDCFVLSCIYCTSIFLTSVVTPYNDSHNDNIPSIQLDEVSDCEHTFDEEVYGEKIQQKKSLSTSHFRRLSGFSLFIIMILSYYDYIGEVGTFIWLTITYGVTVGCGIIANLTAIAKHTTDFRLIIANLIHSYNAVLIIVAHWILVVHIGLDLVALTSYAVLMFFSFTFFPYIEHIVN</sequence>
<evidence type="ECO:0000256" key="1">
    <source>
        <dbReference type="SAM" id="Phobius"/>
    </source>
</evidence>
<evidence type="ECO:0000313" key="3">
    <source>
        <dbReference type="Proteomes" id="UP000669133"/>
    </source>
</evidence>
<feature type="transmembrane region" description="Helical" evidence="1">
    <location>
        <begin position="217"/>
        <end position="237"/>
    </location>
</feature>
<keyword evidence="1" id="KW-0812">Transmembrane</keyword>
<feature type="transmembrane region" description="Helical" evidence="1">
    <location>
        <begin position="157"/>
        <end position="176"/>
    </location>
</feature>
<gene>
    <name evidence="2" type="ORF">I9W82_004796</name>
</gene>
<comment type="caution">
    <text evidence="2">The sequence shown here is derived from an EMBL/GenBank/DDBJ whole genome shotgun (WGS) entry which is preliminary data.</text>
</comment>
<reference evidence="2 3" key="1">
    <citation type="submission" date="2020-12" db="EMBL/GenBank/DDBJ databases">
        <title>Effect of drift, selection, and recombination on the evolution of hybrid genomes in Candida yeast pathogens.</title>
        <authorList>
            <person name="Mixao V."/>
            <person name="Ksiezopolska E."/>
            <person name="Saus E."/>
            <person name="Boekhout T."/>
            <person name="Gacser A."/>
            <person name="Gabaldon T."/>
        </authorList>
    </citation>
    <scope>NUCLEOTIDE SEQUENCE [LARGE SCALE GENOMIC DNA]</scope>
    <source>
        <strain evidence="2 3">BP57</strain>
    </source>
</reference>
<feature type="transmembrane region" description="Helical" evidence="1">
    <location>
        <begin position="134"/>
        <end position="151"/>
    </location>
</feature>
<protein>
    <submittedName>
        <fullName evidence="2">Uncharacterized protein</fullName>
    </submittedName>
</protein>
<feature type="transmembrane region" description="Helical" evidence="1">
    <location>
        <begin position="188"/>
        <end position="211"/>
    </location>
</feature>
<dbReference type="OrthoDB" id="4017995at2759"/>
<dbReference type="AlphaFoldDB" id="A0A8H7Z8C3"/>
<dbReference type="GeneID" id="93653425"/>